<dbReference type="Proteomes" id="UP000765509">
    <property type="component" value="Unassembled WGS sequence"/>
</dbReference>
<proteinExistence type="predicted"/>
<evidence type="ECO:0000313" key="2">
    <source>
        <dbReference type="EMBL" id="MBW0466570.1"/>
    </source>
</evidence>
<gene>
    <name evidence="2" type="ORF">O181_006285</name>
</gene>
<protein>
    <recommendedName>
        <fullName evidence="1">Tf2-1-like SH3-like domain-containing protein</fullName>
    </recommendedName>
</protein>
<sequence>MKNAFDYSKQKWGKNNKVPDFIVGDLILVQTLNSNNIKGPKKLKYSFVGPFVIFSVHETNAVKVEFSGVLEKKHPTFPVSLIKPYQPADKELFPLRNPAPLIVPPVEKSEDKKIKKVIKERRPRGKNEREYLVKYIEIQYMKMNGWKNQINP</sequence>
<dbReference type="InterPro" id="IPR056924">
    <property type="entry name" value="SH3_Tf2-1"/>
</dbReference>
<reference evidence="2" key="1">
    <citation type="submission" date="2021-03" db="EMBL/GenBank/DDBJ databases">
        <title>Draft genome sequence of rust myrtle Austropuccinia psidii MF-1, a brazilian biotype.</title>
        <authorList>
            <person name="Quecine M.C."/>
            <person name="Pachon D.M.R."/>
            <person name="Bonatelli M.L."/>
            <person name="Correr F.H."/>
            <person name="Franceschini L.M."/>
            <person name="Leite T.F."/>
            <person name="Margarido G.R.A."/>
            <person name="Almeida C.A."/>
            <person name="Ferrarezi J.A."/>
            <person name="Labate C.A."/>
        </authorList>
    </citation>
    <scope>NUCLEOTIDE SEQUENCE</scope>
    <source>
        <strain evidence="2">MF-1</strain>
    </source>
</reference>
<comment type="caution">
    <text evidence="2">The sequence shown here is derived from an EMBL/GenBank/DDBJ whole genome shotgun (WGS) entry which is preliminary data.</text>
</comment>
<organism evidence="2 3">
    <name type="scientific">Austropuccinia psidii MF-1</name>
    <dbReference type="NCBI Taxonomy" id="1389203"/>
    <lineage>
        <taxon>Eukaryota</taxon>
        <taxon>Fungi</taxon>
        <taxon>Dikarya</taxon>
        <taxon>Basidiomycota</taxon>
        <taxon>Pucciniomycotina</taxon>
        <taxon>Pucciniomycetes</taxon>
        <taxon>Pucciniales</taxon>
        <taxon>Sphaerophragmiaceae</taxon>
        <taxon>Austropuccinia</taxon>
    </lineage>
</organism>
<name>A0A9Q3GGP4_9BASI</name>
<dbReference type="AlphaFoldDB" id="A0A9Q3GGP4"/>
<dbReference type="Pfam" id="PF24626">
    <property type="entry name" value="SH3_Tf2-1"/>
    <property type="match status" value="1"/>
</dbReference>
<keyword evidence="3" id="KW-1185">Reference proteome</keyword>
<accession>A0A9Q3GGP4</accession>
<dbReference type="EMBL" id="AVOT02001334">
    <property type="protein sequence ID" value="MBW0466570.1"/>
    <property type="molecule type" value="Genomic_DNA"/>
</dbReference>
<feature type="domain" description="Tf2-1-like SH3-like" evidence="1">
    <location>
        <begin position="24"/>
        <end position="85"/>
    </location>
</feature>
<evidence type="ECO:0000259" key="1">
    <source>
        <dbReference type="Pfam" id="PF24626"/>
    </source>
</evidence>
<evidence type="ECO:0000313" key="3">
    <source>
        <dbReference type="Proteomes" id="UP000765509"/>
    </source>
</evidence>